<reference evidence="8 9" key="1">
    <citation type="submission" date="2014-01" db="EMBL/GenBank/DDBJ databases">
        <title>Genome sequencing of Thermococcus guaymasensis.</title>
        <authorList>
            <person name="Zhang X."/>
            <person name="Alvare G."/>
            <person name="Fristensky B."/>
            <person name="Chen L."/>
            <person name="Suen T."/>
            <person name="Chen Q."/>
            <person name="Ma K."/>
        </authorList>
    </citation>
    <scope>NUCLEOTIDE SEQUENCE [LARGE SCALE GENOMIC DNA]</scope>
    <source>
        <strain evidence="8 9">DSM 11113</strain>
    </source>
</reference>
<keyword evidence="2 6" id="KW-0808">Transferase</keyword>
<dbReference type="AlphaFoldDB" id="A0A0X1KLU6"/>
<dbReference type="PANTHER" id="PTHR34185:SF1">
    <property type="entry name" value="DIADENYLATE CYCLASE"/>
    <property type="match status" value="1"/>
</dbReference>
<accession>A0A0X1KLU6</accession>
<dbReference type="Proteomes" id="UP000062043">
    <property type="component" value="Chromosome"/>
</dbReference>
<dbReference type="HAMAP" id="MF_00840">
    <property type="entry name" value="DacZ"/>
    <property type="match status" value="1"/>
</dbReference>
<evidence type="ECO:0000259" key="7">
    <source>
        <dbReference type="PROSITE" id="PS51794"/>
    </source>
</evidence>
<dbReference type="PIRSF" id="PIRSF019073">
    <property type="entry name" value="UCP019073"/>
    <property type="match status" value="1"/>
</dbReference>
<dbReference type="Pfam" id="PF21756">
    <property type="entry name" value="DacZ_T"/>
    <property type="match status" value="1"/>
</dbReference>
<dbReference type="GO" id="GO:0005524">
    <property type="term" value="F:ATP binding"/>
    <property type="evidence" value="ECO:0007669"/>
    <property type="project" value="UniProtKB-UniRule"/>
</dbReference>
<evidence type="ECO:0000256" key="4">
    <source>
        <dbReference type="ARBA" id="ARBA00022741"/>
    </source>
</evidence>
<proteinExistence type="inferred from homology"/>
<dbReference type="PATRIC" id="fig|1432656.3.peg.1718"/>
<dbReference type="STRING" id="1432656.X802_08825"/>
<dbReference type="GeneID" id="27135751"/>
<dbReference type="SUPFAM" id="SSF143597">
    <property type="entry name" value="YojJ-like"/>
    <property type="match status" value="1"/>
</dbReference>
<dbReference type="GO" id="GO:0004016">
    <property type="term" value="F:adenylate cyclase activity"/>
    <property type="evidence" value="ECO:0007669"/>
    <property type="project" value="UniProtKB-UniRule"/>
</dbReference>
<keyword evidence="4 6" id="KW-0547">Nucleotide-binding</keyword>
<dbReference type="InterPro" id="IPR048542">
    <property type="entry name" value="DacZ_T"/>
</dbReference>
<sequence>MAIDVLSQSAVEIAEKINSRVVLFLEAPPKEIESRILSNTELTVVVIGPVFDVRNRRLIRLSIPLTLDRESVLNLVSAFLLEQGLIKEGESFVYVSSSEIGIRPVKRNLFAVNGFFSQSRSVVQKLLEIAIELSIEGREGHPIGTIFVVGDVKNVMKHSHSMLPNPFKGHKINVLDRNSKEIIKEFAQLDGAFIVSSRGRILAAGVYLEVDPKSLDLRLPPGLGSRHIAAAGITKLTKATAISLSESGTIRIFKNGMMLLEYNPRMKY</sequence>
<dbReference type="GO" id="GO:0030145">
    <property type="term" value="F:manganese ion binding"/>
    <property type="evidence" value="ECO:0007669"/>
    <property type="project" value="UniProtKB-UniRule"/>
</dbReference>
<dbReference type="Gene3D" id="3.40.1700.10">
    <property type="entry name" value="DNA integrity scanning protein, DisA, N-terminal domain"/>
    <property type="match status" value="1"/>
</dbReference>
<keyword evidence="3 6" id="KW-0548">Nucleotidyltransferase</keyword>
<dbReference type="Pfam" id="PF02457">
    <property type="entry name" value="DAC"/>
    <property type="match status" value="1"/>
</dbReference>
<evidence type="ECO:0000256" key="2">
    <source>
        <dbReference type="ARBA" id="ARBA00022679"/>
    </source>
</evidence>
<dbReference type="InterPro" id="IPR036888">
    <property type="entry name" value="DNA_integrity_DisA_N_sf"/>
</dbReference>
<dbReference type="KEGG" id="tgy:X802_08825"/>
<protein>
    <recommendedName>
        <fullName evidence="6">Diadenylate cyclase</fullName>
        <shortName evidence="6">DAC</shortName>
        <ecNumber evidence="6">2.7.7.85</ecNumber>
    </recommendedName>
    <alternativeName>
        <fullName evidence="6">Cyclic-di-AMP synthase</fullName>
        <shortName evidence="6">c-di-AMP synthase</shortName>
    </alternativeName>
</protein>
<feature type="domain" description="DAC" evidence="7">
    <location>
        <begin position="103"/>
        <end position="264"/>
    </location>
</feature>
<dbReference type="PANTHER" id="PTHR34185">
    <property type="entry name" value="DIADENYLATE CYCLASE"/>
    <property type="match status" value="1"/>
</dbReference>
<evidence type="ECO:0000313" key="9">
    <source>
        <dbReference type="Proteomes" id="UP000062043"/>
    </source>
</evidence>
<dbReference type="RefSeq" id="WP_062372935.1">
    <property type="nucleotide sequence ID" value="NZ_CP007140.1"/>
</dbReference>
<gene>
    <name evidence="6" type="primary">dacZ</name>
    <name evidence="8" type="ORF">X802_08825</name>
</gene>
<organism evidence="8 9">
    <name type="scientific">Thermococcus guaymasensis DSM 11113</name>
    <dbReference type="NCBI Taxonomy" id="1432656"/>
    <lineage>
        <taxon>Archaea</taxon>
        <taxon>Methanobacteriati</taxon>
        <taxon>Methanobacteriota</taxon>
        <taxon>Thermococci</taxon>
        <taxon>Thermococcales</taxon>
        <taxon>Thermococcaceae</taxon>
        <taxon>Thermococcus</taxon>
    </lineage>
</organism>
<comment type="function">
    <text evidence="6">Diadenylate cyclase that catalyzes the condensation of 2 ATP molecules into cyclic di-AMP (c-di-AMP). c-di-AMP is a second messenger for intracellular signal transduction involved in the control of important regulatory processes such as osmoregulation.</text>
</comment>
<dbReference type="InterPro" id="IPR003390">
    <property type="entry name" value="DNA_integrity_scan_DisA_N"/>
</dbReference>
<keyword evidence="9" id="KW-1185">Reference proteome</keyword>
<dbReference type="GO" id="GO:0106408">
    <property type="term" value="F:diadenylate cyclase activity"/>
    <property type="evidence" value="ECO:0007669"/>
    <property type="project" value="UniProtKB-EC"/>
</dbReference>
<comment type="cofactor">
    <cofactor evidence="6">
        <name>Mn(2+)</name>
        <dbReference type="ChEBI" id="CHEBI:29035"/>
    </cofactor>
</comment>
<keyword evidence="6" id="KW-0464">Manganese</keyword>
<dbReference type="EMBL" id="CP007140">
    <property type="protein sequence ID" value="AJC72226.1"/>
    <property type="molecule type" value="Genomic_DNA"/>
</dbReference>
<evidence type="ECO:0000256" key="5">
    <source>
        <dbReference type="ARBA" id="ARBA00022840"/>
    </source>
</evidence>
<dbReference type="InterPro" id="IPR050338">
    <property type="entry name" value="DisA"/>
</dbReference>
<comment type="catalytic activity">
    <reaction evidence="1 6">
        <text>2 ATP = 3',3'-c-di-AMP + 2 diphosphate</text>
        <dbReference type="Rhea" id="RHEA:35655"/>
        <dbReference type="ChEBI" id="CHEBI:30616"/>
        <dbReference type="ChEBI" id="CHEBI:33019"/>
        <dbReference type="ChEBI" id="CHEBI:71500"/>
        <dbReference type="EC" id="2.7.7.85"/>
    </reaction>
</comment>
<name>A0A0X1KLU6_9EURY</name>
<dbReference type="EC" id="2.7.7.85" evidence="6"/>
<dbReference type="InterPro" id="IPR014499">
    <property type="entry name" value="DAC_DacZ"/>
</dbReference>
<evidence type="ECO:0000256" key="1">
    <source>
        <dbReference type="ARBA" id="ARBA00000877"/>
    </source>
</evidence>
<comment type="similarity">
    <text evidence="6">Belongs to the adenylate cyclase family. DacZ subfamily.</text>
</comment>
<dbReference type="OrthoDB" id="85944at2157"/>
<evidence type="ECO:0000256" key="3">
    <source>
        <dbReference type="ARBA" id="ARBA00022695"/>
    </source>
</evidence>
<keyword evidence="5 6" id="KW-0067">ATP-binding</keyword>
<dbReference type="PROSITE" id="PS51794">
    <property type="entry name" value="DAC"/>
    <property type="match status" value="1"/>
</dbReference>
<evidence type="ECO:0000256" key="6">
    <source>
        <dbReference type="HAMAP-Rule" id="MF_00840"/>
    </source>
</evidence>
<evidence type="ECO:0000313" key="8">
    <source>
        <dbReference type="EMBL" id="AJC72226.1"/>
    </source>
</evidence>